<feature type="region of interest" description="Disordered" evidence="1">
    <location>
        <begin position="251"/>
        <end position="275"/>
    </location>
</feature>
<sequence>YLKDSGGVRMKPKNGAVYITTLLALMALSPLDIVGAINTSLEIQGDDVYGSVGPHTTLCEFTNPSDCAEDHFDAGTSAHIGDSQYIGDDDPWAVYEVVLNEKPDCVEEDNLRVVFRYQLNDVWHGFGADHDVYVKLRDWGQAEWEYDLLDSTVNAETSSGIQGTLDSSNETSDFGHGHSFFTGSTRLFSKSSILPTSENGVYLEEHGSSQSKIHVRISANPGESGALQVNYETRIEVDWLKIQYSNETVEPTNPSNPTFLWEDDTMPGGPTSYGW</sequence>
<evidence type="ECO:0000313" key="3">
    <source>
        <dbReference type="EMBL" id="SVD62325.1"/>
    </source>
</evidence>
<feature type="non-terminal residue" evidence="3">
    <location>
        <position position="1"/>
    </location>
</feature>
<protein>
    <submittedName>
        <fullName evidence="3">Uncharacterized protein</fullName>
    </submittedName>
</protein>
<reference evidence="3" key="1">
    <citation type="submission" date="2018-05" db="EMBL/GenBank/DDBJ databases">
        <authorList>
            <person name="Lanie J.A."/>
            <person name="Ng W.-L."/>
            <person name="Kazmierczak K.M."/>
            <person name="Andrzejewski T.M."/>
            <person name="Davidsen T.M."/>
            <person name="Wayne K.J."/>
            <person name="Tettelin H."/>
            <person name="Glass J.I."/>
            <person name="Rusch D."/>
            <person name="Podicherti R."/>
            <person name="Tsui H.-C.T."/>
            <person name="Winkler M.E."/>
        </authorList>
    </citation>
    <scope>NUCLEOTIDE SEQUENCE</scope>
</reference>
<dbReference type="EMBL" id="UINC01162526">
    <property type="protein sequence ID" value="SVD62325.1"/>
    <property type="molecule type" value="Genomic_DNA"/>
</dbReference>
<organism evidence="3">
    <name type="scientific">marine metagenome</name>
    <dbReference type="NCBI Taxonomy" id="408172"/>
    <lineage>
        <taxon>unclassified sequences</taxon>
        <taxon>metagenomes</taxon>
        <taxon>ecological metagenomes</taxon>
    </lineage>
</organism>
<evidence type="ECO:0000256" key="1">
    <source>
        <dbReference type="SAM" id="MobiDB-lite"/>
    </source>
</evidence>
<feature type="non-terminal residue" evidence="3">
    <location>
        <position position="275"/>
    </location>
</feature>
<proteinExistence type="predicted"/>
<accession>A0A382WVC2</accession>
<dbReference type="AlphaFoldDB" id="A0A382WVC2"/>
<evidence type="ECO:0000256" key="2">
    <source>
        <dbReference type="SAM" id="Phobius"/>
    </source>
</evidence>
<gene>
    <name evidence="3" type="ORF">METZ01_LOCUS415179</name>
</gene>
<feature type="transmembrane region" description="Helical" evidence="2">
    <location>
        <begin position="16"/>
        <end position="37"/>
    </location>
</feature>
<keyword evidence="2" id="KW-1133">Transmembrane helix</keyword>
<name>A0A382WVC2_9ZZZZ</name>
<keyword evidence="2" id="KW-0812">Transmembrane</keyword>
<keyword evidence="2" id="KW-0472">Membrane</keyword>